<comment type="similarity">
    <text evidence="5">Belongs to the TDD superfamily. DTWD2 family.</text>
</comment>
<dbReference type="OMA" id="CQFQLNH"/>
<dbReference type="FunCoup" id="A0A068V2J9">
    <property type="interactions" value="1369"/>
</dbReference>
<dbReference type="InterPro" id="IPR039262">
    <property type="entry name" value="DTWD2/TAPT"/>
</dbReference>
<reference evidence="10" key="1">
    <citation type="journal article" date="2014" name="Science">
        <title>The coffee genome provides insight into the convergent evolution of caffeine biosynthesis.</title>
        <authorList>
            <person name="Denoeud F."/>
            <person name="Carretero-Paulet L."/>
            <person name="Dereeper A."/>
            <person name="Droc G."/>
            <person name="Guyot R."/>
            <person name="Pietrella M."/>
            <person name="Zheng C."/>
            <person name="Alberti A."/>
            <person name="Anthony F."/>
            <person name="Aprea G."/>
            <person name="Aury J.M."/>
            <person name="Bento P."/>
            <person name="Bernard M."/>
            <person name="Bocs S."/>
            <person name="Campa C."/>
            <person name="Cenci A."/>
            <person name="Combes M.C."/>
            <person name="Crouzillat D."/>
            <person name="Da Silva C."/>
            <person name="Daddiego L."/>
            <person name="De Bellis F."/>
            <person name="Dussert S."/>
            <person name="Garsmeur O."/>
            <person name="Gayraud T."/>
            <person name="Guignon V."/>
            <person name="Jahn K."/>
            <person name="Jamilloux V."/>
            <person name="Joet T."/>
            <person name="Labadie K."/>
            <person name="Lan T."/>
            <person name="Leclercq J."/>
            <person name="Lepelley M."/>
            <person name="Leroy T."/>
            <person name="Li L.T."/>
            <person name="Librado P."/>
            <person name="Lopez L."/>
            <person name="Munoz A."/>
            <person name="Noel B."/>
            <person name="Pallavicini A."/>
            <person name="Perrotta G."/>
            <person name="Poncet V."/>
            <person name="Pot D."/>
            <person name="Priyono X."/>
            <person name="Rigoreau M."/>
            <person name="Rouard M."/>
            <person name="Rozas J."/>
            <person name="Tranchant-Dubreuil C."/>
            <person name="VanBuren R."/>
            <person name="Zhang Q."/>
            <person name="Andrade A.C."/>
            <person name="Argout X."/>
            <person name="Bertrand B."/>
            <person name="de Kochko A."/>
            <person name="Graziosi G."/>
            <person name="Henry R.J."/>
            <person name="Jayarama X."/>
            <person name="Ming R."/>
            <person name="Nagai C."/>
            <person name="Rounsley S."/>
            <person name="Sankoff D."/>
            <person name="Giuliano G."/>
            <person name="Albert V.A."/>
            <person name="Wincker P."/>
            <person name="Lashermes P."/>
        </authorList>
    </citation>
    <scope>NUCLEOTIDE SEQUENCE [LARGE SCALE GENOMIC DNA]</scope>
    <source>
        <strain evidence="10">cv. DH200-94</strain>
    </source>
</reference>
<sequence length="340" mass="38209">MNAAKAKMVSAERRGGRKRGKKKKKKCVGVGKVLNSKARKYYSHVTTLLCPIYSRSSPCHVTIRRKLLVKIQIGFSSLIDFLAMELDNQATAAVEDHHQPRRRLCEKGCERPINVCLCDTIPKKPIPTVTKIVILHHPHEQRHKLATVPVLKKCLDNCEVIVGRKLRYGDSVLLDSLHDFAVANPDLPFRAIYFFPGKDALPLAEFKLPNSLAGDSDMINSVLVVFDGTWKHAKEMLHASLSFLSKFAIQACLDYDDRIEGGTIFESDLTLRKEPFSGCMSTMEAVARCLRLFEPNGLEIESILTDVLGAMVKFQVSFLKPVKPRPKVLKKTKEDGKKRN</sequence>
<dbReference type="AlphaFoldDB" id="A0A068V2J9"/>
<dbReference type="STRING" id="49390.A0A068V2J9"/>
<dbReference type="EC" id="2.5.1.25" evidence="1"/>
<feature type="region of interest" description="Disordered" evidence="7">
    <location>
        <begin position="1"/>
        <end position="26"/>
    </location>
</feature>
<proteinExistence type="inferred from homology"/>
<dbReference type="GO" id="GO:0016432">
    <property type="term" value="F:tRNA-uridine aminocarboxypropyltransferase activity"/>
    <property type="evidence" value="ECO:0007669"/>
    <property type="project" value="UniProtKB-EC"/>
</dbReference>
<dbReference type="EMBL" id="HG739164">
    <property type="protein sequence ID" value="CDP14113.1"/>
    <property type="molecule type" value="Genomic_DNA"/>
</dbReference>
<keyword evidence="10" id="KW-1185">Reference proteome</keyword>
<feature type="compositionally biased region" description="Basic residues" evidence="7">
    <location>
        <begin position="15"/>
        <end position="26"/>
    </location>
</feature>
<dbReference type="InParanoid" id="A0A068V2J9"/>
<keyword evidence="2" id="KW-0808">Transferase</keyword>
<feature type="domain" description="DTW" evidence="8">
    <location>
        <begin position="101"/>
        <end position="320"/>
    </location>
</feature>
<dbReference type="PANTHER" id="PTHR21392:SF0">
    <property type="entry name" value="TRNA-URIDINE AMINOCARBOXYPROPYLTRANSFERASE 2"/>
    <property type="match status" value="1"/>
</dbReference>
<keyword evidence="4" id="KW-0819">tRNA processing</keyword>
<dbReference type="InterPro" id="IPR005636">
    <property type="entry name" value="DTW"/>
</dbReference>
<evidence type="ECO:0000256" key="4">
    <source>
        <dbReference type="ARBA" id="ARBA00022694"/>
    </source>
</evidence>
<dbReference type="SMART" id="SM01144">
    <property type="entry name" value="DTW"/>
    <property type="match status" value="1"/>
</dbReference>
<dbReference type="Gramene" id="CDP14113">
    <property type="protein sequence ID" value="CDP14113"/>
    <property type="gene ID" value="GSCOC_T00040338001"/>
</dbReference>
<dbReference type="Pfam" id="PF03942">
    <property type="entry name" value="DTW"/>
    <property type="match status" value="1"/>
</dbReference>
<dbReference type="PhylomeDB" id="A0A068V2J9"/>
<dbReference type="GO" id="GO:0006400">
    <property type="term" value="P:tRNA modification"/>
    <property type="evidence" value="ECO:0007669"/>
    <property type="project" value="EnsemblPlants"/>
</dbReference>
<name>A0A068V2J9_COFCA</name>
<evidence type="ECO:0000256" key="6">
    <source>
        <dbReference type="ARBA" id="ARBA00048718"/>
    </source>
</evidence>
<gene>
    <name evidence="9" type="ORF">GSCOC_T00040338001</name>
</gene>
<organism evidence="9 10">
    <name type="scientific">Coffea canephora</name>
    <name type="common">Robusta coffee</name>
    <dbReference type="NCBI Taxonomy" id="49390"/>
    <lineage>
        <taxon>Eukaryota</taxon>
        <taxon>Viridiplantae</taxon>
        <taxon>Streptophyta</taxon>
        <taxon>Embryophyta</taxon>
        <taxon>Tracheophyta</taxon>
        <taxon>Spermatophyta</taxon>
        <taxon>Magnoliopsida</taxon>
        <taxon>eudicotyledons</taxon>
        <taxon>Gunneridae</taxon>
        <taxon>Pentapetalae</taxon>
        <taxon>asterids</taxon>
        <taxon>lamiids</taxon>
        <taxon>Gentianales</taxon>
        <taxon>Rubiaceae</taxon>
        <taxon>Ixoroideae</taxon>
        <taxon>Gardenieae complex</taxon>
        <taxon>Bertiereae - Coffeeae clade</taxon>
        <taxon>Coffeeae</taxon>
        <taxon>Coffea</taxon>
    </lineage>
</organism>
<evidence type="ECO:0000256" key="3">
    <source>
        <dbReference type="ARBA" id="ARBA00022691"/>
    </source>
</evidence>
<evidence type="ECO:0000256" key="2">
    <source>
        <dbReference type="ARBA" id="ARBA00022679"/>
    </source>
</evidence>
<dbReference type="Proteomes" id="UP000295252">
    <property type="component" value="Chromosome VIII"/>
</dbReference>
<dbReference type="OrthoDB" id="408541at2759"/>
<keyword evidence="3" id="KW-0949">S-adenosyl-L-methionine</keyword>
<evidence type="ECO:0000259" key="8">
    <source>
        <dbReference type="SMART" id="SM01144"/>
    </source>
</evidence>
<protein>
    <recommendedName>
        <fullName evidence="1">tRNA-uridine aminocarboxypropyltransferase</fullName>
        <ecNumber evidence="1">2.5.1.25</ecNumber>
    </recommendedName>
</protein>
<comment type="catalytic activity">
    <reaction evidence="6">
        <text>a uridine in tRNA + S-adenosyl-L-methionine = a 3-[(3S)-3-amino-3-carboxypropyl]uridine in tRNA + S-methyl-5'-thioadenosine + H(+)</text>
        <dbReference type="Rhea" id="RHEA:62432"/>
        <dbReference type="Rhea" id="RHEA-COMP:13339"/>
        <dbReference type="Rhea" id="RHEA-COMP:16092"/>
        <dbReference type="ChEBI" id="CHEBI:15378"/>
        <dbReference type="ChEBI" id="CHEBI:17509"/>
        <dbReference type="ChEBI" id="CHEBI:59789"/>
        <dbReference type="ChEBI" id="CHEBI:65315"/>
        <dbReference type="ChEBI" id="CHEBI:82930"/>
        <dbReference type="EC" id="2.5.1.25"/>
    </reaction>
</comment>
<evidence type="ECO:0000256" key="1">
    <source>
        <dbReference type="ARBA" id="ARBA00012386"/>
    </source>
</evidence>
<evidence type="ECO:0000256" key="5">
    <source>
        <dbReference type="ARBA" id="ARBA00034489"/>
    </source>
</evidence>
<evidence type="ECO:0000313" key="9">
    <source>
        <dbReference type="EMBL" id="CDP14113.1"/>
    </source>
</evidence>
<accession>A0A068V2J9</accession>
<dbReference type="PANTHER" id="PTHR21392">
    <property type="entry name" value="TRNA-URIDINE AMINOCARBOXYPROPYLTRANSFERASE 2"/>
    <property type="match status" value="1"/>
</dbReference>
<evidence type="ECO:0000313" key="10">
    <source>
        <dbReference type="Proteomes" id="UP000295252"/>
    </source>
</evidence>
<evidence type="ECO:0000256" key="7">
    <source>
        <dbReference type="SAM" id="MobiDB-lite"/>
    </source>
</evidence>